<feature type="domain" description="Retrotransposon gag" evidence="4">
    <location>
        <begin position="522"/>
        <end position="610"/>
    </location>
</feature>
<dbReference type="Pfam" id="PF03732">
    <property type="entry name" value="Retrotrans_gag"/>
    <property type="match status" value="1"/>
</dbReference>
<dbReference type="Proteomes" id="UP000824469">
    <property type="component" value="Unassembled WGS sequence"/>
</dbReference>
<organism evidence="5 6">
    <name type="scientific">Taxus chinensis</name>
    <name type="common">Chinese yew</name>
    <name type="synonym">Taxus wallichiana var. chinensis</name>
    <dbReference type="NCBI Taxonomy" id="29808"/>
    <lineage>
        <taxon>Eukaryota</taxon>
        <taxon>Viridiplantae</taxon>
        <taxon>Streptophyta</taxon>
        <taxon>Embryophyta</taxon>
        <taxon>Tracheophyta</taxon>
        <taxon>Spermatophyta</taxon>
        <taxon>Pinopsida</taxon>
        <taxon>Pinidae</taxon>
        <taxon>Conifers II</taxon>
        <taxon>Cupressales</taxon>
        <taxon>Taxaceae</taxon>
        <taxon>Taxus</taxon>
    </lineage>
</organism>
<feature type="compositionally biased region" description="Polar residues" evidence="3">
    <location>
        <begin position="690"/>
        <end position="702"/>
    </location>
</feature>
<dbReference type="PROSITE" id="PS50935">
    <property type="entry name" value="SSB"/>
    <property type="match status" value="1"/>
</dbReference>
<evidence type="ECO:0000256" key="1">
    <source>
        <dbReference type="ARBA" id="ARBA00023125"/>
    </source>
</evidence>
<protein>
    <recommendedName>
        <fullName evidence="4">Retrotransposon gag domain-containing protein</fullName>
    </recommendedName>
</protein>
<dbReference type="FunFam" id="2.40.50.140:FF:000160">
    <property type="entry name" value="single-stranded DNA-binding protein, mitochondrial"/>
    <property type="match status" value="1"/>
</dbReference>
<reference evidence="5 6" key="1">
    <citation type="journal article" date="2021" name="Nat. Plants">
        <title>The Taxus genome provides insights into paclitaxel biosynthesis.</title>
        <authorList>
            <person name="Xiong X."/>
            <person name="Gou J."/>
            <person name="Liao Q."/>
            <person name="Li Y."/>
            <person name="Zhou Q."/>
            <person name="Bi G."/>
            <person name="Li C."/>
            <person name="Du R."/>
            <person name="Wang X."/>
            <person name="Sun T."/>
            <person name="Guo L."/>
            <person name="Liang H."/>
            <person name="Lu P."/>
            <person name="Wu Y."/>
            <person name="Zhang Z."/>
            <person name="Ro D.K."/>
            <person name="Shang Y."/>
            <person name="Huang S."/>
            <person name="Yan J."/>
        </authorList>
    </citation>
    <scope>NUCLEOTIDE SEQUENCE [LARGE SCALE GENOMIC DNA]</scope>
    <source>
        <strain evidence="5">Ta-2019</strain>
    </source>
</reference>
<feature type="compositionally biased region" description="Low complexity" evidence="3">
    <location>
        <begin position="803"/>
        <end position="831"/>
    </location>
</feature>
<feature type="compositionally biased region" description="Low complexity" evidence="3">
    <location>
        <begin position="859"/>
        <end position="873"/>
    </location>
</feature>
<dbReference type="AlphaFoldDB" id="A0AA38LHK9"/>
<evidence type="ECO:0000259" key="4">
    <source>
        <dbReference type="Pfam" id="PF03732"/>
    </source>
</evidence>
<comment type="caution">
    <text evidence="5">The sequence shown here is derived from an EMBL/GenBank/DDBJ whole genome shotgun (WGS) entry which is preliminary data.</text>
</comment>
<feature type="region of interest" description="Disordered" evidence="3">
    <location>
        <begin position="801"/>
        <end position="831"/>
    </location>
</feature>
<dbReference type="PANTHER" id="PTHR33223">
    <property type="entry name" value="CCHC-TYPE DOMAIN-CONTAINING PROTEIN"/>
    <property type="match status" value="1"/>
</dbReference>
<evidence type="ECO:0000313" key="5">
    <source>
        <dbReference type="EMBL" id="KAH9321217.1"/>
    </source>
</evidence>
<feature type="non-terminal residue" evidence="5">
    <location>
        <position position="1"/>
    </location>
</feature>
<evidence type="ECO:0000256" key="3">
    <source>
        <dbReference type="SAM" id="MobiDB-lite"/>
    </source>
</evidence>
<sequence>VSSRVNAGGCCCGRGFATYELSDKDSEDDIAAETNHTSQNNNEGGSKFKERPFQYNPDSGLYRAIILGEVGQLPIQKRLRSGRVVTIFSVGTGGIRNNRRPLEDESPREYADRGIVQWHRVSIYVENLGGIAMQHLKQGAHVYLEGNLETKIFSDPITGVVKRIREIAIRQQEYSLTRSALVHMVLTRSQTNALIFHVSCQPLPPSPSPPSVLSPMDPTLPTTIAASDEEFARLLDQNPAALQFYLSHSSTQDSSGQLIYDMPVSISPTLIPASTSAPNNAVLPSPASPPVVSQLGPIPIMTTASAVSLAPVVSVVPSSTTQAIAQSAPIVSQIPIATQPPMVSVTPTPFHNLVLSIPQTLPPIATRVTTTIPPTYTYYQQPPISSVTHSGYIPSMSVPYSQPPYLASPYNGIPPMSQVQYQPPYATGGALPPQPTNDFIKLMMEKMQTLEASVSGSRNSLTYDEICNEPIHPSIPIQPYPIHWEMPKFNRFNSKEDPQQHLRSFKHGCYLIAHDDALLLRTFPMSLTGPALDWYSGLPRHSIYSFNQLAQAFLDHFSINIVKKVTMTDLYSTRQYDDESIADFVARWHSLINQLTFQLPQTELIELFTRACARHISPTLQVQTFHTFDEAFTMAWKLEIHAIKEKKIQLRNKNIAFKSNDASSSSKPQNNYSKPKGSTNVVVLKAGPPHQSSPTKPPSNLSPVQAFHDNNYITFKNIIQEMLDNGDLVLDSPNAPTNQNLHIFKKPFPNHAPSSNQVGDTSNNDSNVREVHAIFDDIPVTSQLPHVPSIDEILARAPLPAQEPISSTPPSTEEPSSFSPSPVEEPIISMPPLTPQISEQLSVAPLLLIEDAGPPPTPTQGESTSSSPSSPLPMEDSIEVPVSFDDPSPSDLQDPTGLLSALLPTESEASHFPVSQTHFTGIAT</sequence>
<feature type="compositionally biased region" description="Polar residues" evidence="3">
    <location>
        <begin position="913"/>
        <end position="924"/>
    </location>
</feature>
<accession>A0AA38LHK9</accession>
<proteinExistence type="predicted"/>
<evidence type="ECO:0000256" key="2">
    <source>
        <dbReference type="PROSITE-ProRule" id="PRU00252"/>
    </source>
</evidence>
<feature type="region of interest" description="Disordered" evidence="3">
    <location>
        <begin position="659"/>
        <end position="702"/>
    </location>
</feature>
<dbReference type="InterPro" id="IPR012340">
    <property type="entry name" value="NA-bd_OB-fold"/>
</dbReference>
<keyword evidence="6" id="KW-1185">Reference proteome</keyword>
<gene>
    <name evidence="5" type="ORF">KI387_015856</name>
</gene>
<dbReference type="EMBL" id="JAHRHJ020000003">
    <property type="protein sequence ID" value="KAH9321217.1"/>
    <property type="molecule type" value="Genomic_DNA"/>
</dbReference>
<dbReference type="InterPro" id="IPR005162">
    <property type="entry name" value="Retrotrans_gag_dom"/>
</dbReference>
<feature type="compositionally biased region" description="Polar residues" evidence="3">
    <location>
        <begin position="660"/>
        <end position="681"/>
    </location>
</feature>
<dbReference type="PANTHER" id="PTHR33223:SF10">
    <property type="entry name" value="AMINOTRANSFERASE-LIKE PLANT MOBILE DOMAIN-CONTAINING PROTEIN"/>
    <property type="match status" value="1"/>
</dbReference>
<dbReference type="SUPFAM" id="SSF50249">
    <property type="entry name" value="Nucleic acid-binding proteins"/>
    <property type="match status" value="1"/>
</dbReference>
<feature type="region of interest" description="Disordered" evidence="3">
    <location>
        <begin position="849"/>
        <end position="924"/>
    </location>
</feature>
<dbReference type="InterPro" id="IPR000424">
    <property type="entry name" value="Primosome_PriB/ssb"/>
</dbReference>
<dbReference type="GO" id="GO:0003697">
    <property type="term" value="F:single-stranded DNA binding"/>
    <property type="evidence" value="ECO:0007669"/>
    <property type="project" value="InterPro"/>
</dbReference>
<evidence type="ECO:0000313" key="6">
    <source>
        <dbReference type="Proteomes" id="UP000824469"/>
    </source>
</evidence>
<dbReference type="OMA" id="TTTHEEY"/>
<keyword evidence="1 2" id="KW-0238">DNA-binding</keyword>
<dbReference type="Pfam" id="PF00436">
    <property type="entry name" value="SSB"/>
    <property type="match status" value="1"/>
</dbReference>
<name>A0AA38LHK9_TAXCH</name>
<dbReference type="Gene3D" id="2.40.50.140">
    <property type="entry name" value="Nucleic acid-binding proteins"/>
    <property type="match status" value="1"/>
</dbReference>